<keyword evidence="3" id="KW-1185">Reference proteome</keyword>
<dbReference type="InParanoid" id="A0A1Q6DTU8"/>
<feature type="coiled-coil region" evidence="1">
    <location>
        <begin position="74"/>
        <end position="101"/>
    </location>
</feature>
<reference evidence="2" key="1">
    <citation type="submission" date="2016-12" db="EMBL/GenBank/DDBJ databases">
        <title>Discovery of methanogenic haloarchaea.</title>
        <authorList>
            <person name="Sorokin D.Y."/>
            <person name="Makarova K.S."/>
            <person name="Abbas B."/>
            <person name="Ferrer M."/>
            <person name="Golyshin P.N."/>
        </authorList>
    </citation>
    <scope>NUCLEOTIDE SEQUENCE [LARGE SCALE GENOMIC DNA]</scope>
    <source>
        <strain evidence="2">HMET1</strain>
    </source>
</reference>
<keyword evidence="1" id="KW-0175">Coiled coil</keyword>
<accession>A0A1Q6DTU8</accession>
<protein>
    <submittedName>
        <fullName evidence="2">Aspartate-semialdehyde dehydrogenase Acd</fullName>
    </submittedName>
</protein>
<dbReference type="STRING" id="1903181.BTN85_0265"/>
<name>A0A1Q6DTU8_METT1</name>
<evidence type="ECO:0000256" key="1">
    <source>
        <dbReference type="SAM" id="Coils"/>
    </source>
</evidence>
<gene>
    <name evidence="2" type="ORF">BTN85_0265</name>
</gene>
<comment type="caution">
    <text evidence="2">The sequence shown here is derived from an EMBL/GenBank/DDBJ whole genome shotgun (WGS) entry which is preliminary data.</text>
</comment>
<dbReference type="AlphaFoldDB" id="A0A1Q6DTU8"/>
<organism evidence="2 3">
    <name type="scientific">Methanohalarchaeum thermophilum</name>
    <dbReference type="NCBI Taxonomy" id="1903181"/>
    <lineage>
        <taxon>Archaea</taxon>
        <taxon>Methanobacteriati</taxon>
        <taxon>Methanobacteriota</taxon>
        <taxon>Methanonatronarchaeia</taxon>
        <taxon>Methanonatronarchaeales</taxon>
        <taxon>Methanonatronarchaeaceae</taxon>
        <taxon>Candidatus Methanohalarchaeum</taxon>
    </lineage>
</organism>
<dbReference type="EMBL" id="MSDW01000001">
    <property type="protein sequence ID" value="OKY77794.1"/>
    <property type="molecule type" value="Genomic_DNA"/>
</dbReference>
<dbReference type="Proteomes" id="UP000185744">
    <property type="component" value="Unassembled WGS sequence"/>
</dbReference>
<sequence>MNKNIAIPNLIFSALSTPSFIKSDVGIQIELPEKIEKIFDLHKKTRSKRRQTERDLEEIYSTSKELIENFDSKTKEYFEEIDENELKKEKIEETVNEMKKNHASIGKKIEVKKPIVDKREIEPNIYFMAKKHHTIAEIVYEKIESYDKDIDLSGQYREIKKKEGLPEIFKLGVFVTLEPYLVSSLLIASREEDLDYIMNYREILDDVSYLFSRMFREEYKEKTGLKDLKFNRKEIKAVVNAPGF</sequence>
<proteinExistence type="predicted"/>
<evidence type="ECO:0000313" key="3">
    <source>
        <dbReference type="Proteomes" id="UP000185744"/>
    </source>
</evidence>
<evidence type="ECO:0000313" key="2">
    <source>
        <dbReference type="EMBL" id="OKY77794.1"/>
    </source>
</evidence>